<dbReference type="Proteomes" id="UP000244855">
    <property type="component" value="Unassembled WGS sequence"/>
</dbReference>
<gene>
    <name evidence="4" type="ORF">DM02DRAFT_721527</name>
</gene>
<name>A0A2V1D729_9PLEO</name>
<comment type="similarity">
    <text evidence="1">Belongs to the short-chain dehydrogenases/reductases (SDR) family.</text>
</comment>
<dbReference type="InterPro" id="IPR002347">
    <property type="entry name" value="SDR_fam"/>
</dbReference>
<dbReference type="SUPFAM" id="SSF51735">
    <property type="entry name" value="NAD(P)-binding Rossmann-fold domains"/>
    <property type="match status" value="1"/>
</dbReference>
<keyword evidence="5" id="KW-1185">Reference proteome</keyword>
<evidence type="ECO:0000313" key="5">
    <source>
        <dbReference type="Proteomes" id="UP000244855"/>
    </source>
</evidence>
<keyword evidence="2" id="KW-0560">Oxidoreductase</keyword>
<dbReference type="OrthoDB" id="1933717at2759"/>
<dbReference type="PANTHER" id="PTHR42760:SF37">
    <property type="entry name" value="CLAVALDEHYDE DEHYDROGENASE"/>
    <property type="match status" value="1"/>
</dbReference>
<dbReference type="PANTHER" id="PTHR42760">
    <property type="entry name" value="SHORT-CHAIN DEHYDROGENASES/REDUCTASES FAMILY MEMBER"/>
    <property type="match status" value="1"/>
</dbReference>
<dbReference type="InterPro" id="IPR057326">
    <property type="entry name" value="KR_dom"/>
</dbReference>
<organism evidence="4 5">
    <name type="scientific">Periconia macrospinosa</name>
    <dbReference type="NCBI Taxonomy" id="97972"/>
    <lineage>
        <taxon>Eukaryota</taxon>
        <taxon>Fungi</taxon>
        <taxon>Dikarya</taxon>
        <taxon>Ascomycota</taxon>
        <taxon>Pezizomycotina</taxon>
        <taxon>Dothideomycetes</taxon>
        <taxon>Pleosporomycetidae</taxon>
        <taxon>Pleosporales</taxon>
        <taxon>Massarineae</taxon>
        <taxon>Periconiaceae</taxon>
        <taxon>Periconia</taxon>
    </lineage>
</organism>
<protein>
    <submittedName>
        <fullName evidence="4">NAD(P)-binding protein</fullName>
    </submittedName>
</protein>
<evidence type="ECO:0000313" key="4">
    <source>
        <dbReference type="EMBL" id="PVH93937.1"/>
    </source>
</evidence>
<dbReference type="STRING" id="97972.A0A2V1D729"/>
<dbReference type="InterPro" id="IPR036291">
    <property type="entry name" value="NAD(P)-bd_dom_sf"/>
</dbReference>
<dbReference type="GO" id="GO:0016616">
    <property type="term" value="F:oxidoreductase activity, acting on the CH-OH group of donors, NAD or NADP as acceptor"/>
    <property type="evidence" value="ECO:0007669"/>
    <property type="project" value="TreeGrafter"/>
</dbReference>
<dbReference type="PRINTS" id="PR00081">
    <property type="entry name" value="GDHRDH"/>
</dbReference>
<accession>A0A2V1D729</accession>
<evidence type="ECO:0000256" key="1">
    <source>
        <dbReference type="ARBA" id="ARBA00006484"/>
    </source>
</evidence>
<proteinExistence type="inferred from homology"/>
<evidence type="ECO:0000259" key="3">
    <source>
        <dbReference type="SMART" id="SM00822"/>
    </source>
</evidence>
<sequence length="302" mass="32449">MADNGNIDPNMFTTPFQLTKSLHRDVYAAVDPAKHKPYAEGKVILIVGASGGLGYATALTWSNAGAKGIVLVGRDTKKLERAASELKTETLVAAGDMADEATVKKIYDQAIAKFGNLDVVVNAAGTMNGSGLISQVAPSQWWSDYESHVKGTYNLAHYFINATGGKGTFINLVSLGASFLNPGMSSYGPANLAAIRLGEFLDLEQPDIRVFSVHPGIVEAAGDRGMVVDNFTPFAKDKQALTAALTLYLMKPEADFLRGSYLSVNWDVEEMEKHKDEILEGKLLKLGFIGAKLGPEGHPWNV</sequence>
<dbReference type="EMBL" id="KZ805559">
    <property type="protein sequence ID" value="PVH93937.1"/>
    <property type="molecule type" value="Genomic_DNA"/>
</dbReference>
<dbReference type="Gene3D" id="3.40.50.720">
    <property type="entry name" value="NAD(P)-binding Rossmann-like Domain"/>
    <property type="match status" value="1"/>
</dbReference>
<dbReference type="SMART" id="SM00822">
    <property type="entry name" value="PKS_KR"/>
    <property type="match status" value="1"/>
</dbReference>
<dbReference type="CDD" id="cd05233">
    <property type="entry name" value="SDR_c"/>
    <property type="match status" value="1"/>
</dbReference>
<dbReference type="Pfam" id="PF00106">
    <property type="entry name" value="adh_short"/>
    <property type="match status" value="1"/>
</dbReference>
<feature type="domain" description="Ketoreductase" evidence="3">
    <location>
        <begin position="42"/>
        <end position="220"/>
    </location>
</feature>
<evidence type="ECO:0000256" key="2">
    <source>
        <dbReference type="ARBA" id="ARBA00023002"/>
    </source>
</evidence>
<dbReference type="AlphaFoldDB" id="A0A2V1D729"/>
<reference evidence="4 5" key="1">
    <citation type="journal article" date="2018" name="Sci. Rep.">
        <title>Comparative genomics provides insights into the lifestyle and reveals functional heterogeneity of dark septate endophytic fungi.</title>
        <authorList>
            <person name="Knapp D.G."/>
            <person name="Nemeth J.B."/>
            <person name="Barry K."/>
            <person name="Hainaut M."/>
            <person name="Henrissat B."/>
            <person name="Johnson J."/>
            <person name="Kuo A."/>
            <person name="Lim J.H.P."/>
            <person name="Lipzen A."/>
            <person name="Nolan M."/>
            <person name="Ohm R.A."/>
            <person name="Tamas L."/>
            <person name="Grigoriev I.V."/>
            <person name="Spatafora J.W."/>
            <person name="Nagy L.G."/>
            <person name="Kovacs G.M."/>
        </authorList>
    </citation>
    <scope>NUCLEOTIDE SEQUENCE [LARGE SCALE GENOMIC DNA]</scope>
    <source>
        <strain evidence="4 5">DSE2036</strain>
    </source>
</reference>